<keyword evidence="3" id="KW-0732">Signal</keyword>
<dbReference type="InterPro" id="IPR019734">
    <property type="entry name" value="TPR_rpt"/>
</dbReference>
<dbReference type="PROSITE" id="PS50005">
    <property type="entry name" value="TPR"/>
    <property type="match status" value="1"/>
</dbReference>
<dbReference type="Gene3D" id="1.10.10.60">
    <property type="entry name" value="Homeodomain-like"/>
    <property type="match status" value="2"/>
</dbReference>
<dbReference type="SMART" id="SM00342">
    <property type="entry name" value="HTH_ARAC"/>
    <property type="match status" value="1"/>
</dbReference>
<keyword evidence="6" id="KW-1185">Reference proteome</keyword>
<keyword evidence="1" id="KW-0802">TPR repeat</keyword>
<accession>A0A162ZKK2</accession>
<dbReference type="SMART" id="SM00028">
    <property type="entry name" value="TPR"/>
    <property type="match status" value="4"/>
</dbReference>
<evidence type="ECO:0000313" key="5">
    <source>
        <dbReference type="EMBL" id="KZS39860.1"/>
    </source>
</evidence>
<dbReference type="RefSeq" id="WP_066315799.1">
    <property type="nucleotide sequence ID" value="NZ_LQRT01000024.1"/>
</dbReference>
<dbReference type="GO" id="GO:0003700">
    <property type="term" value="F:DNA-binding transcription factor activity"/>
    <property type="evidence" value="ECO:0007669"/>
    <property type="project" value="InterPro"/>
</dbReference>
<dbReference type="Gene3D" id="1.25.40.10">
    <property type="entry name" value="Tetratricopeptide repeat domain"/>
    <property type="match status" value="1"/>
</dbReference>
<dbReference type="AlphaFoldDB" id="A0A162ZKK2"/>
<dbReference type="GO" id="GO:0043565">
    <property type="term" value="F:sequence-specific DNA binding"/>
    <property type="evidence" value="ECO:0007669"/>
    <property type="project" value="InterPro"/>
</dbReference>
<protein>
    <recommendedName>
        <fullName evidence="4">HTH araC/xylS-type domain-containing protein</fullName>
    </recommendedName>
</protein>
<gene>
    <name evidence="5" type="ORF">AWE51_09450</name>
</gene>
<evidence type="ECO:0000256" key="1">
    <source>
        <dbReference type="PROSITE-ProRule" id="PRU00339"/>
    </source>
</evidence>
<dbReference type="PANTHER" id="PTHR10098">
    <property type="entry name" value="RAPSYN-RELATED"/>
    <property type="match status" value="1"/>
</dbReference>
<evidence type="ECO:0000256" key="3">
    <source>
        <dbReference type="SAM" id="SignalP"/>
    </source>
</evidence>
<feature type="domain" description="HTH araC/xylS-type" evidence="4">
    <location>
        <begin position="457"/>
        <end position="569"/>
    </location>
</feature>
<evidence type="ECO:0000256" key="2">
    <source>
        <dbReference type="SAM" id="Phobius"/>
    </source>
</evidence>
<feature type="signal peptide" evidence="3">
    <location>
        <begin position="1"/>
        <end position="21"/>
    </location>
</feature>
<keyword evidence="2" id="KW-0472">Membrane</keyword>
<dbReference type="Pfam" id="PF12833">
    <property type="entry name" value="HTH_18"/>
    <property type="match status" value="1"/>
</dbReference>
<proteinExistence type="predicted"/>
<dbReference type="STRING" id="1642818.AWE51_09450"/>
<keyword evidence="2" id="KW-0812">Transmembrane</keyword>
<dbReference type="PROSITE" id="PS01124">
    <property type="entry name" value="HTH_ARAC_FAMILY_2"/>
    <property type="match status" value="1"/>
</dbReference>
<dbReference type="Pfam" id="PF13424">
    <property type="entry name" value="TPR_12"/>
    <property type="match status" value="1"/>
</dbReference>
<evidence type="ECO:0000313" key="6">
    <source>
        <dbReference type="Proteomes" id="UP000076715"/>
    </source>
</evidence>
<dbReference type="EMBL" id="LQRT01000024">
    <property type="protein sequence ID" value="KZS39860.1"/>
    <property type="molecule type" value="Genomic_DNA"/>
</dbReference>
<dbReference type="InterPro" id="IPR011990">
    <property type="entry name" value="TPR-like_helical_dom_sf"/>
</dbReference>
<dbReference type="SUPFAM" id="SSF48452">
    <property type="entry name" value="TPR-like"/>
    <property type="match status" value="1"/>
</dbReference>
<comment type="caution">
    <text evidence="5">The sequence shown here is derived from an EMBL/GenBank/DDBJ whole genome shotgun (WGS) entry which is preliminary data.</text>
</comment>
<keyword evidence="2" id="KW-1133">Transmembrane helix</keyword>
<dbReference type="Proteomes" id="UP000076715">
    <property type="component" value="Unassembled WGS sequence"/>
</dbReference>
<reference evidence="5 6" key="1">
    <citation type="submission" date="2016-01" db="EMBL/GenBank/DDBJ databases">
        <title>The draft genome sequence of Aquimarina sp. RZW4-3-2.</title>
        <authorList>
            <person name="Wang Y."/>
        </authorList>
    </citation>
    <scope>NUCLEOTIDE SEQUENCE [LARGE SCALE GENOMIC DNA]</scope>
    <source>
        <strain evidence="5 6">RZW4-3-2</strain>
    </source>
</reference>
<evidence type="ECO:0000259" key="4">
    <source>
        <dbReference type="PROSITE" id="PS01124"/>
    </source>
</evidence>
<dbReference type="OrthoDB" id="5295174at2"/>
<sequence length="579" mass="67782">MRKVAQLFISILLLQTISLFAQEEIVTLPDSLNTLSYEELSAKFYRVLRVNNELASLYSKVYLQKGKNENNKLETANGYSLISYNYRSKGEFNKTLVYLDSAIVFSKELNNKRFPLLFYINKGVAYEDMGDFKSALDNYLDAIKLSEKSKNKHLGFITKNNIGLLKRRLGKYNEAKDIFKECLTYRINKKEMSRKDSTVYLVTLSYLVNTYRLNNQIDSALILNKTGIVSSKNRDLKYLFELNKSILNYYKENYLEVVEETNKLLPTLLKPENRYFFPTTNLINTYLHQGKAFEAINDKYSAIKCYKKIDSLFQATNYFIPETRKIYAKLIDHYKFLDDKNQQLFYINRLLYSDSILDSSYKYLINKLNKDYDTPELLLQKEKLIENLEAKHNSSSLSVSILSIILSIGAVFLIVFYRKQKQYQQRFEELISAQNRESKPKETPIPKETPKSIGISEDIVNSILKNLEEFEREQGFIEANITTSSLASQFKTNSKYLSKVINTYKRKSFIHYTNDLRIDFIIDKLKNENKYRLYTIKALASEAGFNTTEAFSKSFYKKTGIYPSYFIKQLEKKEETLKQ</sequence>
<name>A0A162ZKK2_9FLAO</name>
<dbReference type="InterPro" id="IPR018060">
    <property type="entry name" value="HTH_AraC"/>
</dbReference>
<organism evidence="5 6">
    <name type="scientific">Aquimarina aggregata</name>
    <dbReference type="NCBI Taxonomy" id="1642818"/>
    <lineage>
        <taxon>Bacteria</taxon>
        <taxon>Pseudomonadati</taxon>
        <taxon>Bacteroidota</taxon>
        <taxon>Flavobacteriia</taxon>
        <taxon>Flavobacteriales</taxon>
        <taxon>Flavobacteriaceae</taxon>
        <taxon>Aquimarina</taxon>
    </lineage>
</organism>
<feature type="repeat" description="TPR" evidence="1">
    <location>
        <begin position="116"/>
        <end position="149"/>
    </location>
</feature>
<feature type="chain" id="PRO_5007841272" description="HTH araC/xylS-type domain-containing protein" evidence="3">
    <location>
        <begin position="22"/>
        <end position="579"/>
    </location>
</feature>
<feature type="transmembrane region" description="Helical" evidence="2">
    <location>
        <begin position="397"/>
        <end position="417"/>
    </location>
</feature>